<sequence length="2503" mass="268901">MPFDLALVDLFRPYLLRGEATEWHAVLSVIYVESYETAISPDGVTIRGVARFSGEIDPPAFDPTTGTLSAGAANVEGHPRNQPDRSEPWLDITDTKVEFAMTVPRAAGAIISVGVSGIPGSDATFQPVRDVLDALDSIPNDAPPSDYPNTGFVLDLVLSGIEFRPPFLQPAEMRPDGLLVPHTSRSDVVFHLPKVKLRVSQGSDAAAVVDVSLVSLGVTGLDDPGDMSAAELITMDPPYAFIGGGRVVGFAFRSAFLDLADGYTPPEVLDQFGFDESWTGLYLPEIRVFFAPNGAEDFAVNVGVENFLIGLGNSSGITGDFDVAVINQGAGDLSIGARFFDREGRAIGITRQTDTTATAQVPETSRIVIDVVGGRAPYAVTVDQGGGAAAGRVHDVDLSATTTRTITVAVTDASAPPKNRSLTITASRRQAPQIAPPPGTAAPLAATIETTSIILDGQPQSAPRLRIVSDDRESIVVGLELPTTPGATDWEVDSAPEPSGPTVTIALAGGDTKTVEAELPGENYTEIDAYFRFDTPPKDDHITYSLVAGNIRADQAITPSTTSGWKPPARHFLPAWREVLRRIAPGTATIEGTASHDGDDNKATYNYELSQRRTEGLAALIGSDGAIPAFGGARRPPPPDLAGWIPTWQGQTSPREQFWRARISDFSVNIPGAMITGTVAREATPPPPPVTPPTRDDPPDEPSPPDWFRSARLKVRIVRDQFVALELSGSIDFQTGMENALSANGASETPTLQGLGNNPSDGITDYLFLYQTDPASQTDEVKLYIGADPADKDGLLMTGQLPGQALQDPNEGRTMLGMVTVLTPLLAEIAPSDPAEGAIVTLAVGGIAAGVGAVLQNLGDPPLLNVERVILFGGEAAFRRQGDLWETSFLFDVETAISLNLAIGGSDPLIRIPRDKPLAVRYKAIGLKFGFPPGSGGAFEFRPVFDQSKGYTIDVSGPGAVEVIDPLGQILQVLGARIARTNPLTIEIDLGFAVDLGVVSVDRARVRLPIQPDFGPPQLTAFGAGLKVPGVLEGKGYMEMNDTGGIMEIKGGIDVRLIPVKLRIAAQIAVAEIPPAQGGPATGVAVALEVELPVAIPLAQSGFGIYGFLGLFAMHYTRDEDGITSLTPALEWLKNRANGNPTNLQAWKPEVDRWAFGVGMTLGTMGSPIIFNVKGMFLLELPGPRVLLVVKANLLAVLPELKDKNAEGTFLCVIDLDFGRGTLTIGISIDFTIDPLVEIQIPIEAFFHLKKKNLWHVYLGSFPGNDLQGNPLPGPIRASILGVFDGSGYVMISGHGIPSYQPPGNGLPALSSVEGVGLAVGLEVSIIWGNTAINLYLKVTAGFNAVLGFEPFYVGGLLYLRGELKLFIISLSASASLTVQVGERSDGTEVSRIDGEVCGELDLFFFTIKGCVDFHIGEDSKILPPPPPLFNGTSLVSRSPALAMGSGVDRGIDSKIGDAIIADSEPAADDLPVVPIDAIPVMAMAMTPLDDGLTIFGEDPNGSSGAPSGGWIRRGDFSYRYTVTEVSLERIGGGDAVMPGNTPSTWWTLNDPSDENLTAHLSLLNWTPFPTPKALERTEFLEQIVIDRWGTVCDDAAPAAPVLWTFHEEKLGPSEDGWQLDGAAWPDPPGTKRSVEPDTGLHVHETWRTGDPELDRRRGIVPAIIEGGLVNCAPDPKDGQTPTSPGDGLTGSLVVDRDRLSINPRLIDDLFVPLRPQAEIAIRPETSTLAVNTRLAAERVQTNRDVTMAKTAAFGDTKVMPGAGDLNTAVAGKAIRPKLSKAQKALRRRRKLKRKMRLETKMEKRKLRQLNKSPSARAMREQELQLVDAAISGSFGTSGRETLGTEQFSVTDAIKRLDTGLTVDRSAIFQGFSALEGAFVGATATVPQPNPDGPECEGRVLASPLWDVGRPVVFGDLTQADAIQEELNLLGHKHGPLSDVIQVESGRIVAGHLLMWAHRSLLNDDSGKGRLLMIHWLDGSGNVIGEQPIRFSDLAAVAGIPPNWVDMAGPWFEDVYHAVLYGQMRAQPRQPLSVKLQPPEDAEAFNIGVLFESDKDAIKFENLGRPYYVGAIELTRAGEVERSDYDQTQIQENRDVLEEFLGPDSGDIALMFPGETYRVTARAQVRVRDDEGTEQDAPEQVRHFWFRTDDAAPRRLDPWTFCTLPAEDEAHVFGHEDIKIVFSTNNVDQLYAAYGKELRARLKAASFRQVDEPGVVHPAPIGPGTLDNIEAHALSPFEAVITDLLPEIGPCIAVDEERVRHTMLTLPIPMDPYTDYILDIEAVDIGAPLETVGDMVLRRSFSTGAFPTLGEFVRDFQATLEEHRAVAPGVMQAIGADPRWTSRDPEGPEFDEALIGAGLDPMEAPRLARIVVFWEQANHAATPQPAAVLIDAPEPMKRSRPLPEEVTLADPDGVDVTRWAITDQDWLVLSEASSGDNVVDKIVYAPGRQRALLTLKPGSRGKTLHAELTRIAFTEPYLDGDTATDDSFRVVSLTLGRAPWEET</sequence>
<accession>A0ABT7FH50</accession>
<dbReference type="Proteomes" id="UP001227126">
    <property type="component" value="Unassembled WGS sequence"/>
</dbReference>
<gene>
    <name evidence="2" type="ORF">QO034_14505</name>
</gene>
<feature type="region of interest" description="Disordered" evidence="1">
    <location>
        <begin position="1672"/>
        <end position="1692"/>
    </location>
</feature>
<name>A0ABT7FH50_9RHOB</name>
<dbReference type="RefSeq" id="WP_284486246.1">
    <property type="nucleotide sequence ID" value="NZ_JASNJE010000018.1"/>
</dbReference>
<feature type="region of interest" description="Disordered" evidence="1">
    <location>
        <begin position="678"/>
        <end position="708"/>
    </location>
</feature>
<evidence type="ECO:0000256" key="1">
    <source>
        <dbReference type="SAM" id="MobiDB-lite"/>
    </source>
</evidence>
<evidence type="ECO:0008006" key="4">
    <source>
        <dbReference type="Google" id="ProtNLM"/>
    </source>
</evidence>
<reference evidence="2 3" key="1">
    <citation type="submission" date="2023-05" db="EMBL/GenBank/DDBJ databases">
        <title>Sedimentitalea sp. nov. JM2-8.</title>
        <authorList>
            <person name="Huang J."/>
        </authorList>
    </citation>
    <scope>NUCLEOTIDE SEQUENCE [LARGE SCALE GENOMIC DNA]</scope>
    <source>
        <strain evidence="2 3">JM2-8</strain>
    </source>
</reference>
<protein>
    <recommendedName>
        <fullName evidence="4">OmpA family protein</fullName>
    </recommendedName>
</protein>
<dbReference type="EMBL" id="JASNJE010000018">
    <property type="protein sequence ID" value="MDK3074315.1"/>
    <property type="molecule type" value="Genomic_DNA"/>
</dbReference>
<evidence type="ECO:0000313" key="3">
    <source>
        <dbReference type="Proteomes" id="UP001227126"/>
    </source>
</evidence>
<keyword evidence="3" id="KW-1185">Reference proteome</keyword>
<organism evidence="2 3">
    <name type="scientific">Sedimentitalea xiamensis</name>
    <dbReference type="NCBI Taxonomy" id="3050037"/>
    <lineage>
        <taxon>Bacteria</taxon>
        <taxon>Pseudomonadati</taxon>
        <taxon>Pseudomonadota</taxon>
        <taxon>Alphaproteobacteria</taxon>
        <taxon>Rhodobacterales</taxon>
        <taxon>Paracoccaceae</taxon>
        <taxon>Sedimentitalea</taxon>
    </lineage>
</organism>
<evidence type="ECO:0000313" key="2">
    <source>
        <dbReference type="EMBL" id="MDK3074315.1"/>
    </source>
</evidence>
<comment type="caution">
    <text evidence="2">The sequence shown here is derived from an EMBL/GenBank/DDBJ whole genome shotgun (WGS) entry which is preliminary data.</text>
</comment>
<proteinExistence type="predicted"/>